<dbReference type="OrthoDB" id="2119228at2759"/>
<feature type="signal peptide" evidence="1">
    <location>
        <begin position="1"/>
        <end position="18"/>
    </location>
</feature>
<name>A0A553ID21_9PEZI</name>
<comment type="caution">
    <text evidence="2">The sequence shown here is derived from an EMBL/GenBank/DDBJ whole genome shotgun (WGS) entry which is preliminary data.</text>
</comment>
<dbReference type="EMBL" id="VFLP01000003">
    <property type="protein sequence ID" value="TRX98102.1"/>
    <property type="molecule type" value="Genomic_DNA"/>
</dbReference>
<dbReference type="AlphaFoldDB" id="A0A553ID21"/>
<dbReference type="STRING" id="2512241.A0A553ID21"/>
<evidence type="ECO:0000313" key="2">
    <source>
        <dbReference type="EMBL" id="TRX98102.1"/>
    </source>
</evidence>
<sequence length="134" mass="13995">MQTYIATISLALAGFSYGSPTSVSNRRFVSGGCNVHVTQWQKNENGVGGAYQFDVRVTDAIGAIIGGANRLTIGDFTSADVASQLPYLVVISAGAVDEDPVQFAYAGSQFSSSHGCSTGGYEDGNRDMDCGFTC</sequence>
<feature type="chain" id="PRO_5022170881" evidence="1">
    <location>
        <begin position="19"/>
        <end position="134"/>
    </location>
</feature>
<gene>
    <name evidence="2" type="ORF">FHL15_000747</name>
</gene>
<dbReference type="Proteomes" id="UP000319160">
    <property type="component" value="Unassembled WGS sequence"/>
</dbReference>
<proteinExistence type="predicted"/>
<evidence type="ECO:0000256" key="1">
    <source>
        <dbReference type="SAM" id="SignalP"/>
    </source>
</evidence>
<accession>A0A553ID21</accession>
<protein>
    <submittedName>
        <fullName evidence="2">Uncharacterized protein</fullName>
    </submittedName>
</protein>
<keyword evidence="3" id="KW-1185">Reference proteome</keyword>
<evidence type="ECO:0000313" key="3">
    <source>
        <dbReference type="Proteomes" id="UP000319160"/>
    </source>
</evidence>
<keyword evidence="1" id="KW-0732">Signal</keyword>
<organism evidence="2 3">
    <name type="scientific">Xylaria flabelliformis</name>
    <dbReference type="NCBI Taxonomy" id="2512241"/>
    <lineage>
        <taxon>Eukaryota</taxon>
        <taxon>Fungi</taxon>
        <taxon>Dikarya</taxon>
        <taxon>Ascomycota</taxon>
        <taxon>Pezizomycotina</taxon>
        <taxon>Sordariomycetes</taxon>
        <taxon>Xylariomycetidae</taxon>
        <taxon>Xylariales</taxon>
        <taxon>Xylariaceae</taxon>
        <taxon>Xylaria</taxon>
    </lineage>
</organism>
<reference evidence="3" key="1">
    <citation type="submission" date="2019-06" db="EMBL/GenBank/DDBJ databases">
        <title>Draft genome sequence of the griseofulvin-producing fungus Xylaria cubensis strain G536.</title>
        <authorList>
            <person name="Mead M.E."/>
            <person name="Raja H.A."/>
            <person name="Steenwyk J.L."/>
            <person name="Knowles S.L."/>
            <person name="Oberlies N.H."/>
            <person name="Rokas A."/>
        </authorList>
    </citation>
    <scope>NUCLEOTIDE SEQUENCE [LARGE SCALE GENOMIC DNA]</scope>
    <source>
        <strain evidence="3">G536</strain>
    </source>
</reference>